<reference evidence="3" key="1">
    <citation type="submission" date="2016-10" db="EMBL/GenBank/DDBJ databases">
        <authorList>
            <person name="Varghese N."/>
            <person name="Submissions S."/>
        </authorList>
    </citation>
    <scope>NUCLEOTIDE SEQUENCE [LARGE SCALE GENOMIC DNA]</scope>
    <source>
        <strain evidence="3">DSM 24767</strain>
    </source>
</reference>
<name>A0A1H1HXN6_NATTX</name>
<dbReference type="EMBL" id="FNLC01000003">
    <property type="protein sequence ID" value="SDR30193.1"/>
    <property type="molecule type" value="Genomic_DNA"/>
</dbReference>
<proteinExistence type="predicted"/>
<protein>
    <submittedName>
        <fullName evidence="2">Uncharacterized protein</fullName>
    </submittedName>
</protein>
<accession>A0A1H1HXN6</accession>
<evidence type="ECO:0000313" key="2">
    <source>
        <dbReference type="EMBL" id="SDR30193.1"/>
    </source>
</evidence>
<feature type="region of interest" description="Disordered" evidence="1">
    <location>
        <begin position="97"/>
        <end position="120"/>
    </location>
</feature>
<gene>
    <name evidence="2" type="ORF">SAMN04489842_3135</name>
</gene>
<evidence type="ECO:0000313" key="3">
    <source>
        <dbReference type="Proteomes" id="UP000198848"/>
    </source>
</evidence>
<sequence length="120" mass="13069">MALRQLLSGDPSKQSKLYLAIGALSLVKAIAVRNDPDRFRRELLDAGLFLGVGIVLRRYSQLKEEKRAELESGLPDWVTGQGTGGETGLETVVNRLTSGTHAEPEPEPTLRDRARGVISS</sequence>
<dbReference type="RefSeq" id="WP_090383719.1">
    <property type="nucleotide sequence ID" value="NZ_FNLC01000003.1"/>
</dbReference>
<keyword evidence="3" id="KW-1185">Reference proteome</keyword>
<evidence type="ECO:0000256" key="1">
    <source>
        <dbReference type="SAM" id="MobiDB-lite"/>
    </source>
</evidence>
<feature type="compositionally biased region" description="Basic and acidic residues" evidence="1">
    <location>
        <begin position="102"/>
        <end position="120"/>
    </location>
</feature>
<dbReference type="Proteomes" id="UP000198848">
    <property type="component" value="Unassembled WGS sequence"/>
</dbReference>
<organism evidence="2 3">
    <name type="scientific">Natronobacterium texcoconense</name>
    <dbReference type="NCBI Taxonomy" id="1095778"/>
    <lineage>
        <taxon>Archaea</taxon>
        <taxon>Methanobacteriati</taxon>
        <taxon>Methanobacteriota</taxon>
        <taxon>Stenosarchaea group</taxon>
        <taxon>Halobacteria</taxon>
        <taxon>Halobacteriales</taxon>
        <taxon>Natrialbaceae</taxon>
        <taxon>Natronobacterium</taxon>
    </lineage>
</organism>
<dbReference type="OrthoDB" id="202242at2157"/>
<dbReference type="AlphaFoldDB" id="A0A1H1HXN6"/>